<evidence type="ECO:0000256" key="3">
    <source>
        <dbReference type="ARBA" id="ARBA00006991"/>
    </source>
</evidence>
<dbReference type="Pfam" id="PF00096">
    <property type="entry name" value="zf-C2H2"/>
    <property type="match status" value="2"/>
</dbReference>
<evidence type="ECO:0000256" key="5">
    <source>
        <dbReference type="ARBA" id="ARBA00022737"/>
    </source>
</evidence>
<evidence type="ECO:0000259" key="11">
    <source>
        <dbReference type="PROSITE" id="PS50157"/>
    </source>
</evidence>
<evidence type="ECO:0000256" key="10">
    <source>
        <dbReference type="SAM" id="MobiDB-lite"/>
    </source>
</evidence>
<evidence type="ECO:0000256" key="9">
    <source>
        <dbReference type="PROSITE-ProRule" id="PRU00042"/>
    </source>
</evidence>
<dbReference type="EMBL" id="JAFIRN010000006">
    <property type="protein sequence ID" value="KAG5846407.1"/>
    <property type="molecule type" value="Genomic_DNA"/>
</dbReference>
<keyword evidence="5" id="KW-0677">Repeat</keyword>
<dbReference type="Proteomes" id="UP001044222">
    <property type="component" value="Unassembled WGS sequence"/>
</dbReference>
<feature type="region of interest" description="Disordered" evidence="10">
    <location>
        <begin position="647"/>
        <end position="666"/>
    </location>
</feature>
<dbReference type="GO" id="GO:0000978">
    <property type="term" value="F:RNA polymerase II cis-regulatory region sequence-specific DNA binding"/>
    <property type="evidence" value="ECO:0007669"/>
    <property type="project" value="TreeGrafter"/>
</dbReference>
<name>A0A9D3MCD4_ANGAN</name>
<dbReference type="FunFam" id="3.30.160.60:FF:001602">
    <property type="entry name" value="Zinc finger protein 490"/>
    <property type="match status" value="1"/>
</dbReference>
<dbReference type="SMART" id="SM00355">
    <property type="entry name" value="ZnF_C2H2"/>
    <property type="match status" value="4"/>
</dbReference>
<comment type="caution">
    <text evidence="12">The sequence shown here is derived from an EMBL/GenBank/DDBJ whole genome shotgun (WGS) entry which is preliminary data.</text>
</comment>
<comment type="function">
    <text evidence="1">May be involved in transcriptional regulation.</text>
</comment>
<dbReference type="InterPro" id="IPR027756">
    <property type="entry name" value="Ovo-like"/>
</dbReference>
<evidence type="ECO:0000256" key="6">
    <source>
        <dbReference type="ARBA" id="ARBA00022771"/>
    </source>
</evidence>
<feature type="compositionally biased region" description="Low complexity" evidence="10">
    <location>
        <begin position="652"/>
        <end position="666"/>
    </location>
</feature>
<evidence type="ECO:0000313" key="13">
    <source>
        <dbReference type="Proteomes" id="UP001044222"/>
    </source>
</evidence>
<keyword evidence="4" id="KW-0479">Metal-binding</keyword>
<feature type="domain" description="C2H2-type" evidence="11">
    <location>
        <begin position="215"/>
        <end position="243"/>
    </location>
</feature>
<dbReference type="FunFam" id="3.30.160.60:FF:001530">
    <property type="entry name" value="Zinc finger protein 268"/>
    <property type="match status" value="1"/>
</dbReference>
<feature type="region of interest" description="Disordered" evidence="10">
    <location>
        <begin position="428"/>
        <end position="450"/>
    </location>
</feature>
<dbReference type="InterPro" id="IPR013087">
    <property type="entry name" value="Znf_C2H2_type"/>
</dbReference>
<protein>
    <recommendedName>
        <fullName evidence="11">C2H2-type domain-containing protein</fullName>
    </recommendedName>
</protein>
<feature type="region of interest" description="Disordered" evidence="10">
    <location>
        <begin position="237"/>
        <end position="272"/>
    </location>
</feature>
<evidence type="ECO:0000256" key="8">
    <source>
        <dbReference type="ARBA" id="ARBA00023242"/>
    </source>
</evidence>
<dbReference type="PANTHER" id="PTHR10032">
    <property type="entry name" value="ZINC FINGER PROTEIN WITH KRAB AND SCAN DOMAINS"/>
    <property type="match status" value="1"/>
</dbReference>
<comment type="similarity">
    <text evidence="3">Belongs to the krueppel C2H2-type zinc-finger protein family.</text>
</comment>
<dbReference type="GO" id="GO:0008270">
    <property type="term" value="F:zinc ion binding"/>
    <property type="evidence" value="ECO:0007669"/>
    <property type="project" value="UniProtKB-KW"/>
</dbReference>
<dbReference type="AlphaFoldDB" id="A0A9D3MCD4"/>
<sequence length="666" mass="74372">MQRSSLNQCKAMEERTSGYLMSKEQKDILTNMKEEEDEDEKRVSVKMERDEEGLCMEKETEEGHATEQVTHIFKCESNEAESEFRQQEGEELFALVTSCLLKQPRVLIQRLEIGNGSVSVPSHSHSVAYGRGQGAKSPWRLHELSPVRGNGSLRQKGQVMTRKRKTVGQMERPMNLLPSSSGNGICADEASLIPPIISPRSQNAGQAAEVSSQVFACSQCPFVHTEEVNLQQHIEKVHSDEDSRTLGSQQPPSSTHENSPPPQSHTGTPGPHTCSQCGKSFCLSSHLKLHRRTHTGESPYQCSQCGKSFAQSHRLKVHQRTHTATLSSMDECKLFSASRPPSQGVVDSTKLTNTDNQSDFTSNPITFLSPSSSGKDIKAESVMDCTDYTGVESRSSLDRCEDIEDRTERKTGYLMSREQQAILTNMKKEEEEDWEQQSVKMEREDGVRDEEGLWKEEDKERDEQMEGHVPNQIIQIYKWEVHDIKSENGQQGGEEPSTLVTSCLLKQPRVLIQSTEVADNLIPASSPPHPMASERGQGARSPWIRYELSPLRGNGSLRQKKGQVMTRKRKPTGQLERPLELLPSSSETRICAEASLISPVIASQNQNTGQAVDVPSQVFACSQCPFVCTEEVNLQQHIEMVHPEELNRTLGSQQPPSSTHQHPTPP</sequence>
<dbReference type="Gene3D" id="3.30.160.60">
    <property type="entry name" value="Classic Zinc Finger"/>
    <property type="match status" value="2"/>
</dbReference>
<feature type="compositionally biased region" description="Polar residues" evidence="10">
    <location>
        <begin position="245"/>
        <end position="258"/>
    </location>
</feature>
<feature type="region of interest" description="Disordered" evidence="10">
    <location>
        <begin position="336"/>
        <end position="357"/>
    </location>
</feature>
<feature type="compositionally biased region" description="Basic and acidic residues" evidence="10">
    <location>
        <begin position="40"/>
        <end position="49"/>
    </location>
</feature>
<dbReference type="PANTHER" id="PTHR10032:SF272">
    <property type="entry name" value="OVO-LIKE ZINC FINGER 1A-RELATED"/>
    <property type="match status" value="1"/>
</dbReference>
<keyword evidence="13" id="KW-1185">Reference proteome</keyword>
<dbReference type="GO" id="GO:0000981">
    <property type="term" value="F:DNA-binding transcription factor activity, RNA polymerase II-specific"/>
    <property type="evidence" value="ECO:0007669"/>
    <property type="project" value="TreeGrafter"/>
</dbReference>
<dbReference type="InterPro" id="IPR036236">
    <property type="entry name" value="Znf_C2H2_sf"/>
</dbReference>
<dbReference type="PROSITE" id="PS00028">
    <property type="entry name" value="ZINC_FINGER_C2H2_1"/>
    <property type="match status" value="3"/>
</dbReference>
<keyword evidence="8" id="KW-0539">Nucleus</keyword>
<dbReference type="GO" id="GO:0009913">
    <property type="term" value="P:epidermal cell differentiation"/>
    <property type="evidence" value="ECO:0007669"/>
    <property type="project" value="TreeGrafter"/>
</dbReference>
<evidence type="ECO:0000256" key="7">
    <source>
        <dbReference type="ARBA" id="ARBA00022833"/>
    </source>
</evidence>
<feature type="domain" description="C2H2-type" evidence="11">
    <location>
        <begin position="272"/>
        <end position="299"/>
    </location>
</feature>
<gene>
    <name evidence="12" type="ORF">ANANG_G00114650</name>
</gene>
<dbReference type="PROSITE" id="PS50157">
    <property type="entry name" value="ZINC_FINGER_C2H2_2"/>
    <property type="match status" value="3"/>
</dbReference>
<evidence type="ECO:0000256" key="1">
    <source>
        <dbReference type="ARBA" id="ARBA00003767"/>
    </source>
</evidence>
<evidence type="ECO:0000256" key="2">
    <source>
        <dbReference type="ARBA" id="ARBA00004123"/>
    </source>
</evidence>
<reference evidence="12" key="1">
    <citation type="submission" date="2021-01" db="EMBL/GenBank/DDBJ databases">
        <title>A chromosome-scale assembly of European eel, Anguilla anguilla.</title>
        <authorList>
            <person name="Henkel C."/>
            <person name="Jong-Raadsen S.A."/>
            <person name="Dufour S."/>
            <person name="Weltzien F.-A."/>
            <person name="Palstra A.P."/>
            <person name="Pelster B."/>
            <person name="Spaink H.P."/>
            <person name="Van Den Thillart G.E."/>
            <person name="Jansen H."/>
            <person name="Zahm M."/>
            <person name="Klopp C."/>
            <person name="Cedric C."/>
            <person name="Louis A."/>
            <person name="Berthelot C."/>
            <person name="Parey E."/>
            <person name="Roest Crollius H."/>
            <person name="Montfort J."/>
            <person name="Robinson-Rechavi M."/>
            <person name="Bucao C."/>
            <person name="Bouchez O."/>
            <person name="Gislard M."/>
            <person name="Lluch J."/>
            <person name="Milhes M."/>
            <person name="Lampietro C."/>
            <person name="Lopez Roques C."/>
            <person name="Donnadieu C."/>
            <person name="Braasch I."/>
            <person name="Desvignes T."/>
            <person name="Postlethwait J."/>
            <person name="Bobe J."/>
            <person name="Guiguen Y."/>
            <person name="Dirks R."/>
        </authorList>
    </citation>
    <scope>NUCLEOTIDE SEQUENCE</scope>
    <source>
        <strain evidence="12">Tag_6206</strain>
        <tissue evidence="12">Liver</tissue>
    </source>
</reference>
<feature type="compositionally biased region" description="Basic and acidic residues" evidence="10">
    <location>
        <begin position="440"/>
        <end position="450"/>
    </location>
</feature>
<feature type="compositionally biased region" description="Polar residues" evidence="10">
    <location>
        <begin position="339"/>
        <end position="357"/>
    </location>
</feature>
<feature type="region of interest" description="Disordered" evidence="10">
    <location>
        <begin position="145"/>
        <end position="167"/>
    </location>
</feature>
<organism evidence="12 13">
    <name type="scientific">Anguilla anguilla</name>
    <name type="common">European freshwater eel</name>
    <name type="synonym">Muraena anguilla</name>
    <dbReference type="NCBI Taxonomy" id="7936"/>
    <lineage>
        <taxon>Eukaryota</taxon>
        <taxon>Metazoa</taxon>
        <taxon>Chordata</taxon>
        <taxon>Craniata</taxon>
        <taxon>Vertebrata</taxon>
        <taxon>Euteleostomi</taxon>
        <taxon>Actinopterygii</taxon>
        <taxon>Neopterygii</taxon>
        <taxon>Teleostei</taxon>
        <taxon>Anguilliformes</taxon>
        <taxon>Anguillidae</taxon>
        <taxon>Anguilla</taxon>
    </lineage>
</organism>
<keyword evidence="7" id="KW-0862">Zinc</keyword>
<dbReference type="GO" id="GO:0005634">
    <property type="term" value="C:nucleus"/>
    <property type="evidence" value="ECO:0007669"/>
    <property type="project" value="UniProtKB-SubCell"/>
</dbReference>
<feature type="domain" description="C2H2-type" evidence="11">
    <location>
        <begin position="300"/>
        <end position="327"/>
    </location>
</feature>
<feature type="region of interest" description="Disordered" evidence="10">
    <location>
        <begin position="1"/>
        <end position="65"/>
    </location>
</feature>
<keyword evidence="6 9" id="KW-0863">Zinc-finger</keyword>
<proteinExistence type="inferred from homology"/>
<feature type="compositionally biased region" description="Basic and acidic residues" evidence="10">
    <location>
        <begin position="55"/>
        <end position="65"/>
    </location>
</feature>
<evidence type="ECO:0000256" key="4">
    <source>
        <dbReference type="ARBA" id="ARBA00022723"/>
    </source>
</evidence>
<evidence type="ECO:0000313" key="12">
    <source>
        <dbReference type="EMBL" id="KAG5846407.1"/>
    </source>
</evidence>
<accession>A0A9D3MCD4</accession>
<dbReference type="SUPFAM" id="SSF57667">
    <property type="entry name" value="beta-beta-alpha zinc fingers"/>
    <property type="match status" value="1"/>
</dbReference>
<comment type="subcellular location">
    <subcellularLocation>
        <location evidence="2">Nucleus</location>
    </subcellularLocation>
</comment>